<keyword evidence="6" id="KW-0805">Transcription regulation</keyword>
<keyword evidence="7" id="KW-0238">DNA-binding</keyword>
<dbReference type="Gene3D" id="3.30.50.10">
    <property type="entry name" value="Erythroid Transcription Factor GATA-1, subunit A"/>
    <property type="match status" value="1"/>
</dbReference>
<keyword evidence="8" id="KW-0804">Transcription</keyword>
<dbReference type="InterPro" id="IPR000536">
    <property type="entry name" value="Nucl_hrmn_rcpt_lig-bd"/>
</dbReference>
<dbReference type="GO" id="GO:0005634">
    <property type="term" value="C:nucleus"/>
    <property type="evidence" value="ECO:0007669"/>
    <property type="project" value="UniProtKB-SubCell"/>
</dbReference>
<keyword evidence="3" id="KW-0479">Metal-binding</keyword>
<evidence type="ECO:0000256" key="1">
    <source>
        <dbReference type="ARBA" id="ARBA00004123"/>
    </source>
</evidence>
<dbReference type="WBParaSite" id="PSAMB.scaffold5559size11407.g26929.t1">
    <property type="protein sequence ID" value="PSAMB.scaffold5559size11407.g26929.t1"/>
    <property type="gene ID" value="PSAMB.scaffold5559size11407.g26929"/>
</dbReference>
<dbReference type="SUPFAM" id="SSF57716">
    <property type="entry name" value="Glucocorticoid receptor-like (DNA-binding domain)"/>
    <property type="match status" value="1"/>
</dbReference>
<dbReference type="SUPFAM" id="SSF48508">
    <property type="entry name" value="Nuclear receptor ligand-binding domain"/>
    <property type="match status" value="1"/>
</dbReference>
<accession>A0A914WY94</accession>
<dbReference type="InterPro" id="IPR001628">
    <property type="entry name" value="Znf_hrmn_rcpt"/>
</dbReference>
<dbReference type="InterPro" id="IPR013088">
    <property type="entry name" value="Znf_NHR/GATA"/>
</dbReference>
<evidence type="ECO:0000256" key="6">
    <source>
        <dbReference type="ARBA" id="ARBA00023015"/>
    </source>
</evidence>
<protein>
    <submittedName>
        <fullName evidence="13">Nuclear receptor domain-containing protein</fullName>
    </submittedName>
</protein>
<reference evidence="13" key="1">
    <citation type="submission" date="2022-11" db="UniProtKB">
        <authorList>
            <consortium name="WormBaseParasite"/>
        </authorList>
    </citation>
    <scope>IDENTIFICATION</scope>
</reference>
<keyword evidence="10" id="KW-0539">Nucleus</keyword>
<sequence length="324" mass="36696">MYTQNFGQGYYLSSVHLANNEYESVLDSEDTLELGEDYSEKSTAVEKELKCVVCDGYARGLHFGVTACAACGAFFRRAVSERRTYFCKNQKNCHIVHGLSKRKLCRYCRLKKCITKGMQPEKVQNKMRPLESVSLPPVVEMAEMNCAFNEYAVKYTIIQRQRMNRYLPHLPSHTMQFLNKPATMSNFLTIMETEPQLLSSFLNSLGVFKGFSDSDKMAVFKNYTISSRLAEQARIAGLLESTGNNRLFLLDGSYVEATESAIIEFYSSGKTETGPPVLMDASLMMRLSMPSGRFHLDKLVPAIQRLDLSDQEFAAFLNLALWDT</sequence>
<evidence type="ECO:0000256" key="4">
    <source>
        <dbReference type="ARBA" id="ARBA00022771"/>
    </source>
</evidence>
<dbReference type="InterPro" id="IPR049636">
    <property type="entry name" value="HNF4-like_DBD"/>
</dbReference>
<dbReference type="Proteomes" id="UP000887566">
    <property type="component" value="Unplaced"/>
</dbReference>
<evidence type="ECO:0000313" key="12">
    <source>
        <dbReference type="Proteomes" id="UP000887566"/>
    </source>
</evidence>
<evidence type="ECO:0000256" key="10">
    <source>
        <dbReference type="ARBA" id="ARBA00023242"/>
    </source>
</evidence>
<evidence type="ECO:0000256" key="3">
    <source>
        <dbReference type="ARBA" id="ARBA00022723"/>
    </source>
</evidence>
<evidence type="ECO:0000256" key="2">
    <source>
        <dbReference type="ARBA" id="ARBA00005993"/>
    </source>
</evidence>
<dbReference type="PROSITE" id="PS51030">
    <property type="entry name" value="NUCLEAR_REC_DBD_2"/>
    <property type="match status" value="1"/>
</dbReference>
<dbReference type="GO" id="GO:0003700">
    <property type="term" value="F:DNA-binding transcription factor activity"/>
    <property type="evidence" value="ECO:0007669"/>
    <property type="project" value="InterPro"/>
</dbReference>
<dbReference type="PANTHER" id="PTHR46011">
    <property type="entry name" value="NUCLEAR HORMONE RECEPTOR FAMILY MEMBER NHR-86-RELATED"/>
    <property type="match status" value="1"/>
</dbReference>
<comment type="similarity">
    <text evidence="2">Belongs to the nuclear hormone receptor family.</text>
</comment>
<organism evidence="12 13">
    <name type="scientific">Plectus sambesii</name>
    <dbReference type="NCBI Taxonomy" id="2011161"/>
    <lineage>
        <taxon>Eukaryota</taxon>
        <taxon>Metazoa</taxon>
        <taxon>Ecdysozoa</taxon>
        <taxon>Nematoda</taxon>
        <taxon>Chromadorea</taxon>
        <taxon>Plectida</taxon>
        <taxon>Plectina</taxon>
        <taxon>Plectoidea</taxon>
        <taxon>Plectidae</taxon>
        <taxon>Plectus</taxon>
    </lineage>
</organism>
<dbReference type="AlphaFoldDB" id="A0A914WY94"/>
<name>A0A914WY94_9BILA</name>
<evidence type="ECO:0000256" key="8">
    <source>
        <dbReference type="ARBA" id="ARBA00023163"/>
    </source>
</evidence>
<evidence type="ECO:0000256" key="9">
    <source>
        <dbReference type="ARBA" id="ARBA00023170"/>
    </source>
</evidence>
<dbReference type="Pfam" id="PF00104">
    <property type="entry name" value="Hormone_recep"/>
    <property type="match status" value="1"/>
</dbReference>
<evidence type="ECO:0000313" key="13">
    <source>
        <dbReference type="WBParaSite" id="PSAMB.scaffold5559size11407.g26929.t1"/>
    </source>
</evidence>
<keyword evidence="12" id="KW-1185">Reference proteome</keyword>
<dbReference type="PANTHER" id="PTHR46011:SF32">
    <property type="entry name" value="NUCLEAR HORMONE RECEPTOR FAMILY"/>
    <property type="match status" value="1"/>
</dbReference>
<dbReference type="Pfam" id="PF00105">
    <property type="entry name" value="zf-C4"/>
    <property type="match status" value="1"/>
</dbReference>
<feature type="domain" description="Nuclear receptor" evidence="11">
    <location>
        <begin position="48"/>
        <end position="125"/>
    </location>
</feature>
<dbReference type="GO" id="GO:0000978">
    <property type="term" value="F:RNA polymerase II cis-regulatory region sequence-specific DNA binding"/>
    <property type="evidence" value="ECO:0007669"/>
    <property type="project" value="InterPro"/>
</dbReference>
<keyword evidence="4" id="KW-0863">Zinc-finger</keyword>
<comment type="subcellular location">
    <subcellularLocation>
        <location evidence="1">Nucleus</location>
    </subcellularLocation>
</comment>
<evidence type="ECO:0000259" key="11">
    <source>
        <dbReference type="PROSITE" id="PS51030"/>
    </source>
</evidence>
<dbReference type="CDD" id="cd06960">
    <property type="entry name" value="NR_DBD_HNF4A"/>
    <property type="match status" value="1"/>
</dbReference>
<proteinExistence type="inferred from homology"/>
<dbReference type="GO" id="GO:0008270">
    <property type="term" value="F:zinc ion binding"/>
    <property type="evidence" value="ECO:0007669"/>
    <property type="project" value="UniProtKB-KW"/>
</dbReference>
<keyword evidence="9" id="KW-0675">Receptor</keyword>
<dbReference type="InterPro" id="IPR035500">
    <property type="entry name" value="NHR-like_dom_sf"/>
</dbReference>
<evidence type="ECO:0000256" key="7">
    <source>
        <dbReference type="ARBA" id="ARBA00023125"/>
    </source>
</evidence>
<keyword evidence="5" id="KW-0862">Zinc</keyword>
<evidence type="ECO:0000256" key="5">
    <source>
        <dbReference type="ARBA" id="ARBA00022833"/>
    </source>
</evidence>
<dbReference type="PRINTS" id="PR00047">
    <property type="entry name" value="STROIDFINGER"/>
</dbReference>
<dbReference type="SMART" id="SM00399">
    <property type="entry name" value="ZnF_C4"/>
    <property type="match status" value="1"/>
</dbReference>